<dbReference type="EC" id="3.4.-.-" evidence="11"/>
<dbReference type="Pfam" id="PF04389">
    <property type="entry name" value="Peptidase_M28"/>
    <property type="match status" value="1"/>
</dbReference>
<keyword evidence="12" id="KW-1133">Transmembrane helix</keyword>
<evidence type="ECO:0000256" key="6">
    <source>
        <dbReference type="ARBA" id="ARBA00022723"/>
    </source>
</evidence>
<keyword evidence="12" id="KW-0812">Transmembrane</keyword>
<feature type="domain" description="Fatty acid hydroxylase" evidence="14">
    <location>
        <begin position="147"/>
        <end position="276"/>
    </location>
</feature>
<dbReference type="GO" id="GO:0008235">
    <property type="term" value="F:metalloexopeptidase activity"/>
    <property type="evidence" value="ECO:0007669"/>
    <property type="project" value="InterPro"/>
</dbReference>
<comment type="subcellular location">
    <subcellularLocation>
        <location evidence="2">Secreted</location>
    </subcellularLocation>
</comment>
<dbReference type="EMBL" id="CAOQHR010000002">
    <property type="protein sequence ID" value="CAI6311474.1"/>
    <property type="molecule type" value="Genomic_DNA"/>
</dbReference>
<protein>
    <recommendedName>
        <fullName evidence="11">Peptide hydrolase</fullName>
        <ecNumber evidence="11">3.4.-.-</ecNumber>
    </recommendedName>
</protein>
<dbReference type="CDD" id="cd04816">
    <property type="entry name" value="PA_SaNapH_like"/>
    <property type="match status" value="1"/>
</dbReference>
<dbReference type="GO" id="GO:0008610">
    <property type="term" value="P:lipid biosynthetic process"/>
    <property type="evidence" value="ECO:0007669"/>
    <property type="project" value="InterPro"/>
</dbReference>
<feature type="transmembrane region" description="Helical" evidence="12">
    <location>
        <begin position="104"/>
        <end position="121"/>
    </location>
</feature>
<evidence type="ECO:0000256" key="7">
    <source>
        <dbReference type="ARBA" id="ARBA00022729"/>
    </source>
</evidence>
<evidence type="ECO:0000256" key="10">
    <source>
        <dbReference type="ARBA" id="ARBA00023180"/>
    </source>
</evidence>
<gene>
    <name evidence="16" type="ORF">PDIGIT_LOCUS3232</name>
</gene>
<dbReference type="Gene3D" id="3.40.630.10">
    <property type="entry name" value="Zn peptidases"/>
    <property type="match status" value="1"/>
</dbReference>
<dbReference type="InterPro" id="IPR046450">
    <property type="entry name" value="PA_dom_sf"/>
</dbReference>
<reference evidence="16" key="1">
    <citation type="submission" date="2023-01" db="EMBL/GenBank/DDBJ databases">
        <authorList>
            <person name="Van Ghelder C."/>
            <person name="Rancurel C."/>
        </authorList>
    </citation>
    <scope>NUCLEOTIDE SEQUENCE</scope>
    <source>
        <strain evidence="16">CNCM I-4278</strain>
    </source>
</reference>
<comment type="caution">
    <text evidence="16">The sequence shown here is derived from an EMBL/GenBank/DDBJ whole genome shotgun (WGS) entry which is preliminary data.</text>
</comment>
<keyword evidence="4" id="KW-0964">Secreted</keyword>
<dbReference type="OrthoDB" id="10013407at2759"/>
<evidence type="ECO:0000259" key="14">
    <source>
        <dbReference type="Pfam" id="PF04116"/>
    </source>
</evidence>
<dbReference type="AlphaFoldDB" id="A0A9W4U7D3"/>
<feature type="transmembrane region" description="Helical" evidence="12">
    <location>
        <begin position="141"/>
        <end position="161"/>
    </location>
</feature>
<dbReference type="SUPFAM" id="SSF52025">
    <property type="entry name" value="PA domain"/>
    <property type="match status" value="1"/>
</dbReference>
<keyword evidence="8 11" id="KW-0378">Hydrolase</keyword>
<dbReference type="PANTHER" id="PTHR12147">
    <property type="entry name" value="METALLOPEPTIDASE M28 FAMILY MEMBER"/>
    <property type="match status" value="1"/>
</dbReference>
<evidence type="ECO:0000256" key="11">
    <source>
        <dbReference type="RuleBase" id="RU361240"/>
    </source>
</evidence>
<dbReference type="InterPro" id="IPR007484">
    <property type="entry name" value="Peptidase_M28"/>
</dbReference>
<accession>A0A9W4U7D3</accession>
<dbReference type="PANTHER" id="PTHR12147:SF26">
    <property type="entry name" value="PEPTIDASE M28 DOMAIN-CONTAINING PROTEIN"/>
    <property type="match status" value="1"/>
</dbReference>
<evidence type="ECO:0000256" key="9">
    <source>
        <dbReference type="ARBA" id="ARBA00022833"/>
    </source>
</evidence>
<keyword evidence="9 11" id="KW-0862">Zinc</keyword>
<sequence length="835" mass="92158">MDVALEFLDPLVFDKAYAWALPSPDIGLSNSTYSDLQAASTAPTSQWSRDNIYRQITSILLITQLGATSLYLIFSALSYYLVFDRRLEYHPRFLKNQVRQEIQSSLFAVPFINLLTLPIFLAEVRGKSLLYSNTSDYGWSWLVISALLYMAFNDFAIYWIHRLEHHPSVYKYIHKPHHKWIVPTPWAALAFHPLDGYVQSLPYHVFVFLCPMQRYLYLVLFVGVQIWTIFIHDGDMISGHWTEKFINSPAHHTLHHMYFTVNYGQYFTWADTYFGSHRAPEPSLDPIHDALKVMRAKGLVDEQGNPIKHKKSEHNLATINQGGDVLCPERLSICNHVSEEMYLKAVVLAVLLHAAQGIAAASPRPKLTPDELEKKIGQPGLKQHLRALDKIGKQNGGNRAFGTEGYAQSSDYVLSQISTKHDKELKTWTQSFNHTYEETRDISVTGPDGEDVDVLSLMYNNATPLPDGVTGELVAVPVDDERGSGCFEDQWTGLNVTGQLALVKRGVCSISDKLKIAKNLGATGVILFHNTNSTPNAATLSAENIGLLAPVGLVSQSVGLSWLSRIAANETLTVTLLVDSIFEPRSSWNVFAETIEGDANNVIMLGAHLDSVQAGPGINDDGSGVTAQIEILKALRGLQGIKNKIRFAFWGAEEPGLVGSLFYTSQLSSSEADKIRFYYNYDMIGSPVPVYGVYARDDPGDKFGAQILLDYLVAKGKPAYFGSFGTGSDYVGFLELGIPSSGIHTGGGDPADPCYHLACDTFENISWEALEVNTKAAARAAAALALSVEGLPPRNTTSVNPRSEMGIRGLFENWEGVRLEAAGGHSCALKTRRTV</sequence>
<evidence type="ECO:0000256" key="4">
    <source>
        <dbReference type="ARBA" id="ARBA00022525"/>
    </source>
</evidence>
<dbReference type="Gene3D" id="3.50.30.30">
    <property type="match status" value="1"/>
</dbReference>
<dbReference type="Pfam" id="PF04116">
    <property type="entry name" value="FA_hydroxylase"/>
    <property type="match status" value="1"/>
</dbReference>
<feature type="transmembrane region" description="Helical" evidence="12">
    <location>
        <begin position="215"/>
        <end position="232"/>
    </location>
</feature>
<organism evidence="16 17">
    <name type="scientific">Periconia digitata</name>
    <dbReference type="NCBI Taxonomy" id="1303443"/>
    <lineage>
        <taxon>Eukaryota</taxon>
        <taxon>Fungi</taxon>
        <taxon>Dikarya</taxon>
        <taxon>Ascomycota</taxon>
        <taxon>Pezizomycotina</taxon>
        <taxon>Dothideomycetes</taxon>
        <taxon>Pleosporomycetidae</taxon>
        <taxon>Pleosporales</taxon>
        <taxon>Massarineae</taxon>
        <taxon>Periconiaceae</taxon>
        <taxon>Periconia</taxon>
    </lineage>
</organism>
<dbReference type="SUPFAM" id="SSF53187">
    <property type="entry name" value="Zn-dependent exopeptidases"/>
    <property type="match status" value="1"/>
</dbReference>
<dbReference type="InterPro" id="IPR006694">
    <property type="entry name" value="Fatty_acid_hydroxylase"/>
</dbReference>
<comment type="similarity">
    <text evidence="3">Belongs to the peptidase M28 family. M28B subfamily.</text>
</comment>
<dbReference type="GO" id="GO:0006508">
    <property type="term" value="P:proteolysis"/>
    <property type="evidence" value="ECO:0007669"/>
    <property type="project" value="UniProtKB-KW"/>
</dbReference>
<proteinExistence type="inferred from homology"/>
<evidence type="ECO:0000256" key="3">
    <source>
        <dbReference type="ARBA" id="ARBA00005634"/>
    </source>
</evidence>
<dbReference type="InterPro" id="IPR045175">
    <property type="entry name" value="M28_fam"/>
</dbReference>
<feature type="domain" description="Peptidase M28" evidence="15">
    <location>
        <begin position="589"/>
        <end position="779"/>
    </location>
</feature>
<evidence type="ECO:0000256" key="12">
    <source>
        <dbReference type="SAM" id="Phobius"/>
    </source>
</evidence>
<evidence type="ECO:0000256" key="8">
    <source>
        <dbReference type="ARBA" id="ARBA00022801"/>
    </source>
</evidence>
<evidence type="ECO:0000313" key="17">
    <source>
        <dbReference type="Proteomes" id="UP001152607"/>
    </source>
</evidence>
<keyword evidence="6 11" id="KW-0479">Metal-binding</keyword>
<evidence type="ECO:0000259" key="15">
    <source>
        <dbReference type="Pfam" id="PF04389"/>
    </source>
</evidence>
<dbReference type="Pfam" id="PF02225">
    <property type="entry name" value="PA"/>
    <property type="match status" value="1"/>
</dbReference>
<evidence type="ECO:0000256" key="5">
    <source>
        <dbReference type="ARBA" id="ARBA00022670"/>
    </source>
</evidence>
<keyword evidence="7" id="KW-0732">Signal</keyword>
<evidence type="ECO:0000259" key="13">
    <source>
        <dbReference type="Pfam" id="PF02225"/>
    </source>
</evidence>
<evidence type="ECO:0000256" key="2">
    <source>
        <dbReference type="ARBA" id="ARBA00004613"/>
    </source>
</evidence>
<keyword evidence="10" id="KW-0325">Glycoprotein</keyword>
<dbReference type="GO" id="GO:0016491">
    <property type="term" value="F:oxidoreductase activity"/>
    <property type="evidence" value="ECO:0007669"/>
    <property type="project" value="InterPro"/>
</dbReference>
<keyword evidence="17" id="KW-1185">Reference proteome</keyword>
<dbReference type="GO" id="GO:0005506">
    <property type="term" value="F:iron ion binding"/>
    <property type="evidence" value="ECO:0007669"/>
    <property type="project" value="InterPro"/>
</dbReference>
<comment type="cofactor">
    <cofactor evidence="1">
        <name>Zn(2+)</name>
        <dbReference type="ChEBI" id="CHEBI:29105"/>
    </cofactor>
</comment>
<evidence type="ECO:0000256" key="1">
    <source>
        <dbReference type="ARBA" id="ARBA00001947"/>
    </source>
</evidence>
<dbReference type="InterPro" id="IPR003137">
    <property type="entry name" value="PA_domain"/>
</dbReference>
<keyword evidence="5 11" id="KW-0645">Protease</keyword>
<dbReference type="GO" id="GO:0005576">
    <property type="term" value="C:extracellular region"/>
    <property type="evidence" value="ECO:0007669"/>
    <property type="project" value="UniProtKB-SubCell"/>
</dbReference>
<keyword evidence="12" id="KW-0472">Membrane</keyword>
<feature type="domain" description="PA" evidence="13">
    <location>
        <begin position="469"/>
        <end position="561"/>
    </location>
</feature>
<name>A0A9W4U7D3_9PLEO</name>
<feature type="transmembrane region" description="Helical" evidence="12">
    <location>
        <begin position="59"/>
        <end position="83"/>
    </location>
</feature>
<evidence type="ECO:0000313" key="16">
    <source>
        <dbReference type="EMBL" id="CAI6311474.1"/>
    </source>
</evidence>
<dbReference type="Proteomes" id="UP001152607">
    <property type="component" value="Unassembled WGS sequence"/>
</dbReference>